<evidence type="ECO:0000313" key="2">
    <source>
        <dbReference type="EMBL" id="KAG2644643.1"/>
    </source>
</evidence>
<organism evidence="2 3">
    <name type="scientific">Panicum virgatum</name>
    <name type="common">Blackwell switchgrass</name>
    <dbReference type="NCBI Taxonomy" id="38727"/>
    <lineage>
        <taxon>Eukaryota</taxon>
        <taxon>Viridiplantae</taxon>
        <taxon>Streptophyta</taxon>
        <taxon>Embryophyta</taxon>
        <taxon>Tracheophyta</taxon>
        <taxon>Spermatophyta</taxon>
        <taxon>Magnoliopsida</taxon>
        <taxon>Liliopsida</taxon>
        <taxon>Poales</taxon>
        <taxon>Poaceae</taxon>
        <taxon>PACMAD clade</taxon>
        <taxon>Panicoideae</taxon>
        <taxon>Panicodae</taxon>
        <taxon>Paniceae</taxon>
        <taxon>Panicinae</taxon>
        <taxon>Panicum</taxon>
        <taxon>Panicum sect. Hiantes</taxon>
    </lineage>
</organism>
<comment type="caution">
    <text evidence="2">The sequence shown here is derived from an EMBL/GenBank/DDBJ whole genome shotgun (WGS) entry which is preliminary data.</text>
</comment>
<keyword evidence="1" id="KW-0812">Transmembrane</keyword>
<accession>A0A8T0WJ10</accession>
<dbReference type="AlphaFoldDB" id="A0A8T0WJ10"/>
<keyword evidence="3" id="KW-1185">Reference proteome</keyword>
<dbReference type="Proteomes" id="UP000823388">
    <property type="component" value="Chromosome 2K"/>
</dbReference>
<protein>
    <submittedName>
        <fullName evidence="2">Uncharacterized protein</fullName>
    </submittedName>
</protein>
<evidence type="ECO:0000313" key="3">
    <source>
        <dbReference type="Proteomes" id="UP000823388"/>
    </source>
</evidence>
<reference evidence="2" key="1">
    <citation type="submission" date="2020-05" db="EMBL/GenBank/DDBJ databases">
        <title>WGS assembly of Panicum virgatum.</title>
        <authorList>
            <person name="Lovell J.T."/>
            <person name="Jenkins J."/>
            <person name="Shu S."/>
            <person name="Juenger T.E."/>
            <person name="Schmutz J."/>
        </authorList>
    </citation>
    <scope>NUCLEOTIDE SEQUENCE</scope>
    <source>
        <strain evidence="2">AP13</strain>
    </source>
</reference>
<keyword evidence="1" id="KW-1133">Transmembrane helix</keyword>
<proteinExistence type="predicted"/>
<dbReference type="EMBL" id="CM029039">
    <property type="protein sequence ID" value="KAG2644643.1"/>
    <property type="molecule type" value="Genomic_DNA"/>
</dbReference>
<feature type="transmembrane region" description="Helical" evidence="1">
    <location>
        <begin position="6"/>
        <end position="29"/>
    </location>
</feature>
<name>A0A8T0WJ10_PANVG</name>
<sequence>MVLPHYLLITFLGQFHLSLLPCSVVVVSVRCYSLELFRASLYPFFNLLNSVIIDHIYLSKLKMLSESLEWALGNRCYFFIPKKFLVCCWKVIDYSRMRNDLFE</sequence>
<gene>
    <name evidence="2" type="ORF">PVAP13_2KG375631</name>
</gene>
<evidence type="ECO:0000256" key="1">
    <source>
        <dbReference type="SAM" id="Phobius"/>
    </source>
</evidence>
<keyword evidence="1" id="KW-0472">Membrane</keyword>